<dbReference type="InterPro" id="IPR038404">
    <property type="entry name" value="TRAP_DctP_sf"/>
</dbReference>
<keyword evidence="1 2" id="KW-0732">Signal</keyword>
<dbReference type="GO" id="GO:0055085">
    <property type="term" value="P:transmembrane transport"/>
    <property type="evidence" value="ECO:0007669"/>
    <property type="project" value="InterPro"/>
</dbReference>
<dbReference type="EMBL" id="JACIDU010000012">
    <property type="protein sequence ID" value="MBB4104476.1"/>
    <property type="molecule type" value="Genomic_DNA"/>
</dbReference>
<dbReference type="Proteomes" id="UP000584824">
    <property type="component" value="Unassembled WGS sequence"/>
</dbReference>
<comment type="caution">
    <text evidence="3">The sequence shown here is derived from an EMBL/GenBank/DDBJ whole genome shotgun (WGS) entry which is preliminary data.</text>
</comment>
<organism evidence="3 4">
    <name type="scientific">Allorhizobium borbori</name>
    <dbReference type="NCBI Taxonomy" id="485907"/>
    <lineage>
        <taxon>Bacteria</taxon>
        <taxon>Pseudomonadati</taxon>
        <taxon>Pseudomonadota</taxon>
        <taxon>Alphaproteobacteria</taxon>
        <taxon>Hyphomicrobiales</taxon>
        <taxon>Rhizobiaceae</taxon>
        <taxon>Rhizobium/Agrobacterium group</taxon>
        <taxon>Allorhizobium</taxon>
    </lineage>
</organism>
<dbReference type="PANTHER" id="PTHR33376:SF15">
    <property type="entry name" value="BLL6794 PROTEIN"/>
    <property type="match status" value="1"/>
</dbReference>
<protein>
    <submittedName>
        <fullName evidence="3">TRAP-type C4-dicarboxylate transport system substrate-binding protein</fullName>
    </submittedName>
</protein>
<evidence type="ECO:0000313" key="4">
    <source>
        <dbReference type="Proteomes" id="UP000584824"/>
    </source>
</evidence>
<accession>A0A7W6K542</accession>
<gene>
    <name evidence="3" type="ORF">GGQ66_003053</name>
</gene>
<evidence type="ECO:0000256" key="1">
    <source>
        <dbReference type="ARBA" id="ARBA00022729"/>
    </source>
</evidence>
<dbReference type="Pfam" id="PF03480">
    <property type="entry name" value="DctP"/>
    <property type="match status" value="1"/>
</dbReference>
<keyword evidence="4" id="KW-1185">Reference proteome</keyword>
<evidence type="ECO:0000256" key="2">
    <source>
        <dbReference type="SAM" id="SignalP"/>
    </source>
</evidence>
<evidence type="ECO:0000313" key="3">
    <source>
        <dbReference type="EMBL" id="MBB4104476.1"/>
    </source>
</evidence>
<dbReference type="CDD" id="cd13665">
    <property type="entry name" value="PBP2_TRAP_Dctp3_4"/>
    <property type="match status" value="1"/>
</dbReference>
<reference evidence="3 4" key="1">
    <citation type="submission" date="2020-08" db="EMBL/GenBank/DDBJ databases">
        <title>Genomic Encyclopedia of Type Strains, Phase IV (KMG-IV): sequencing the most valuable type-strain genomes for metagenomic binning, comparative biology and taxonomic classification.</title>
        <authorList>
            <person name="Goeker M."/>
        </authorList>
    </citation>
    <scope>NUCLEOTIDE SEQUENCE [LARGE SCALE GENOMIC DNA]</scope>
    <source>
        <strain evidence="3 4">DSM 26385</strain>
    </source>
</reference>
<sequence length="334" mass="35989">MKLIRQLTISLVLSGMAVAVAEAREMRVSSFEPPVGFYSSKVLQPWIEKMNGQLSEASRFKLYPGSILGGAPAQAELVAKGVADVALVVPNYTPGIFPLSSIVELPGIAPNAKTGANVMTTLYEEGALATEYKDYKVIALFSTAPYRIFTKDEGARSPDVLNGMKVRTPSPFISTMTSMLGGTGVSIPAPQVYENLERGVVGGAVWASDAYKTFRLYEVAPKLTLTRITASPMAILMNRKTYEALPESDRKAIDEFSGRPAAEWIAGVIEEYDAAVQAEMRANPKVEVIDLTPAEQQAWEAALAKAPDTWVSGLGDKADAARKAIERAKALNIN</sequence>
<name>A0A7W6K542_9HYPH</name>
<dbReference type="NCBIfam" id="NF037995">
    <property type="entry name" value="TRAP_S1"/>
    <property type="match status" value="1"/>
</dbReference>
<dbReference type="InterPro" id="IPR018389">
    <property type="entry name" value="DctP_fam"/>
</dbReference>
<proteinExistence type="predicted"/>
<dbReference type="RefSeq" id="WP_183793558.1">
    <property type="nucleotide sequence ID" value="NZ_JACIDU010000012.1"/>
</dbReference>
<dbReference type="AlphaFoldDB" id="A0A7W6K542"/>
<dbReference type="Gene3D" id="3.40.190.170">
    <property type="entry name" value="Bacterial extracellular solute-binding protein, family 7"/>
    <property type="match status" value="1"/>
</dbReference>
<dbReference type="PANTHER" id="PTHR33376">
    <property type="match status" value="1"/>
</dbReference>
<feature type="chain" id="PRO_5031490116" evidence="2">
    <location>
        <begin position="22"/>
        <end position="334"/>
    </location>
</feature>
<feature type="signal peptide" evidence="2">
    <location>
        <begin position="1"/>
        <end position="21"/>
    </location>
</feature>